<dbReference type="Gene3D" id="3.30.420.10">
    <property type="entry name" value="Ribonuclease H-like superfamily/Ribonuclease H"/>
    <property type="match status" value="1"/>
</dbReference>
<accession>A0A2P5KD35</accession>
<protein>
    <submittedName>
        <fullName evidence="3">Integrase-like protein</fullName>
    </submittedName>
</protein>
<gene>
    <name evidence="3" type="ORF">B0O95_10218</name>
</gene>
<proteinExistence type="predicted"/>
<organism evidence="3 4">
    <name type="scientific">Mycetohabitans endofungorum</name>
    <dbReference type="NCBI Taxonomy" id="417203"/>
    <lineage>
        <taxon>Bacteria</taxon>
        <taxon>Pseudomonadati</taxon>
        <taxon>Pseudomonadota</taxon>
        <taxon>Betaproteobacteria</taxon>
        <taxon>Burkholderiales</taxon>
        <taxon>Burkholderiaceae</taxon>
        <taxon>Mycetohabitans</taxon>
    </lineage>
</organism>
<comment type="caution">
    <text evidence="3">The sequence shown here is derived from an EMBL/GenBank/DDBJ whole genome shotgun (WGS) entry which is preliminary data.</text>
</comment>
<evidence type="ECO:0000313" key="4">
    <source>
        <dbReference type="Proteomes" id="UP000243096"/>
    </source>
</evidence>
<reference evidence="3 4" key="1">
    <citation type="submission" date="2018-01" db="EMBL/GenBank/DDBJ databases">
        <title>Genomic Encyclopedia of Type Strains, Phase III (KMG-III): the genomes of soil and plant-associated and newly described type strains.</title>
        <authorList>
            <person name="Whitman W."/>
        </authorList>
    </citation>
    <scope>NUCLEOTIDE SEQUENCE [LARGE SCALE GENOMIC DNA]</scope>
    <source>
        <strain evidence="3 4">HKI456</strain>
    </source>
</reference>
<evidence type="ECO:0000256" key="1">
    <source>
        <dbReference type="SAM" id="MobiDB-lite"/>
    </source>
</evidence>
<evidence type="ECO:0000259" key="2">
    <source>
        <dbReference type="Pfam" id="PF00665"/>
    </source>
</evidence>
<dbReference type="InterPro" id="IPR001584">
    <property type="entry name" value="Integrase_cat-core"/>
</dbReference>
<dbReference type="InterPro" id="IPR036397">
    <property type="entry name" value="RNaseH_sf"/>
</dbReference>
<evidence type="ECO:0000313" key="3">
    <source>
        <dbReference type="EMBL" id="PPB84621.1"/>
    </source>
</evidence>
<dbReference type="Proteomes" id="UP000243096">
    <property type="component" value="Unassembled WGS sequence"/>
</dbReference>
<dbReference type="EMBL" id="PRDW01000002">
    <property type="protein sequence ID" value="PPB84621.1"/>
    <property type="molecule type" value="Genomic_DNA"/>
</dbReference>
<dbReference type="OrthoDB" id="9816028at2"/>
<feature type="region of interest" description="Disordered" evidence="1">
    <location>
        <begin position="78"/>
        <end position="108"/>
    </location>
</feature>
<dbReference type="InterPro" id="IPR012337">
    <property type="entry name" value="RNaseH-like_sf"/>
</dbReference>
<keyword evidence="4" id="KW-1185">Reference proteome</keyword>
<dbReference type="GO" id="GO:0015074">
    <property type="term" value="P:DNA integration"/>
    <property type="evidence" value="ECO:0007669"/>
    <property type="project" value="InterPro"/>
</dbReference>
<dbReference type="RefSeq" id="WP_104076373.1">
    <property type="nucleotide sequence ID" value="NZ_CP062178.1"/>
</dbReference>
<dbReference type="Pfam" id="PF00665">
    <property type="entry name" value="rve"/>
    <property type="match status" value="1"/>
</dbReference>
<feature type="domain" description="Integrase catalytic" evidence="2">
    <location>
        <begin position="17"/>
        <end position="80"/>
    </location>
</feature>
<dbReference type="SUPFAM" id="SSF53098">
    <property type="entry name" value="Ribonuclease H-like"/>
    <property type="match status" value="1"/>
</dbReference>
<dbReference type="GO" id="GO:0003676">
    <property type="term" value="F:nucleic acid binding"/>
    <property type="evidence" value="ECO:0007669"/>
    <property type="project" value="InterPro"/>
</dbReference>
<sequence>MQHKVWPYLLWSVKIERANQLWALDTTYVPMVRGFVYLTAVVDWVSRKVLAHRVAITLEATHAVEALEEAFARYGSPKPRAQTKAISSQRTRSLRPCRAEPEHSSVNNGQKKLARQCIC</sequence>
<dbReference type="AlphaFoldDB" id="A0A2P5KD35"/>
<name>A0A2P5KD35_9BURK</name>